<evidence type="ECO:0000259" key="13">
    <source>
        <dbReference type="PROSITE" id="PS50109"/>
    </source>
</evidence>
<evidence type="ECO:0000256" key="2">
    <source>
        <dbReference type="ARBA" id="ARBA00006402"/>
    </source>
</evidence>
<keyword evidence="6" id="KW-0547">Nucleotide-binding</keyword>
<evidence type="ECO:0000313" key="15">
    <source>
        <dbReference type="EMBL" id="POZ54676.1"/>
    </source>
</evidence>
<dbReference type="CDD" id="cd17574">
    <property type="entry name" value="REC_OmpR"/>
    <property type="match status" value="1"/>
</dbReference>
<dbReference type="SUPFAM" id="SSF55874">
    <property type="entry name" value="ATPase domain of HSP90 chaperone/DNA topoisomerase II/histidine kinase"/>
    <property type="match status" value="2"/>
</dbReference>
<keyword evidence="7 15" id="KW-0418">Kinase</keyword>
<keyword evidence="12" id="KW-0472">Membrane</keyword>
<dbReference type="Pfam" id="PF00512">
    <property type="entry name" value="HisKA"/>
    <property type="match status" value="1"/>
</dbReference>
<keyword evidence="8" id="KW-0067">ATP-binding</keyword>
<feature type="transmembrane region" description="Helical" evidence="12">
    <location>
        <begin position="281"/>
        <end position="297"/>
    </location>
</feature>
<feature type="domain" description="Response regulatory" evidence="14">
    <location>
        <begin position="708"/>
        <end position="824"/>
    </location>
</feature>
<gene>
    <name evidence="15" type="primary">luxQ_1</name>
    <name evidence="15" type="ORF">LYSIN_03536</name>
</gene>
<feature type="transmembrane region" description="Helical" evidence="12">
    <location>
        <begin position="365"/>
        <end position="385"/>
    </location>
</feature>
<keyword evidence="12" id="KW-0812">Transmembrane</keyword>
<dbReference type="InterPro" id="IPR005467">
    <property type="entry name" value="His_kinase_dom"/>
</dbReference>
<dbReference type="Pfam" id="PF00072">
    <property type="entry name" value="Response_reg"/>
    <property type="match status" value="1"/>
</dbReference>
<dbReference type="SUPFAM" id="SSF52172">
    <property type="entry name" value="CheY-like"/>
    <property type="match status" value="1"/>
</dbReference>
<feature type="transmembrane region" description="Helical" evidence="12">
    <location>
        <begin position="12"/>
        <end position="31"/>
    </location>
</feature>
<dbReference type="Gene3D" id="1.10.287.130">
    <property type="match status" value="1"/>
</dbReference>
<feature type="transmembrane region" description="Helical" evidence="12">
    <location>
        <begin position="397"/>
        <end position="415"/>
    </location>
</feature>
<feature type="modified residue" description="4-aspartylphosphate" evidence="11">
    <location>
        <position position="757"/>
    </location>
</feature>
<evidence type="ECO:0000256" key="1">
    <source>
        <dbReference type="ARBA" id="ARBA00000085"/>
    </source>
</evidence>
<dbReference type="InterPro" id="IPR036890">
    <property type="entry name" value="HATPase_C_sf"/>
</dbReference>
<evidence type="ECO:0000256" key="9">
    <source>
        <dbReference type="ARBA" id="ARBA00023012"/>
    </source>
</evidence>
<keyword evidence="5 15" id="KW-0808">Transferase</keyword>
<dbReference type="InterPro" id="IPR036097">
    <property type="entry name" value="HisK_dim/P_sf"/>
</dbReference>
<feature type="transmembrane region" description="Helical" evidence="12">
    <location>
        <begin position="337"/>
        <end position="358"/>
    </location>
</feature>
<keyword evidence="12" id="KW-1133">Transmembrane helix</keyword>
<dbReference type="InterPro" id="IPR011623">
    <property type="entry name" value="7TMR_DISM_rcpt_extracell_dom1"/>
</dbReference>
<keyword evidence="16" id="KW-1185">Reference proteome</keyword>
<dbReference type="PANTHER" id="PTHR43047:SF72">
    <property type="entry name" value="OSMOSENSING HISTIDINE PROTEIN KINASE SLN1"/>
    <property type="match status" value="1"/>
</dbReference>
<evidence type="ECO:0000256" key="10">
    <source>
        <dbReference type="ARBA" id="ARBA00074306"/>
    </source>
</evidence>
<dbReference type="SUPFAM" id="SSF47384">
    <property type="entry name" value="Homodimeric domain of signal transducing histidine kinase"/>
    <property type="match status" value="1"/>
</dbReference>
<dbReference type="PROSITE" id="PS50109">
    <property type="entry name" value="HIS_KIN"/>
    <property type="match status" value="1"/>
</dbReference>
<dbReference type="Gene3D" id="3.30.565.10">
    <property type="entry name" value="Histidine kinase-like ATPase, C-terminal domain"/>
    <property type="match status" value="2"/>
</dbReference>
<sequence length="1024" mass="115892">MNKTKIIPKNLKIFLIASVFIILLAFLRFTWMDFINVQEGIVAKQGIIDLSGIETSKDFQRRLQGEWDFYPNTLLVSENQKQNKQNGHHIYSVLPESWDKYFNNEKDIHYGSYRLTILKDHKKTQLYGITIPEGLSPYELYVDGQFIGGLGDITKDNEKTAPIGRPITHYFKLDSSKSEIIIQGIQTNHNTQGGFTKDIIFGDLHSMERSKFFSIGTQIAVCLVFLFYLLFTVLLYAIGIRSKLLIYFTMIIISTCITVLVSSNRILYIYMPINWIWANKIYYFFYINNMLFFFLFLRDLVKEYSKPQILNVMQILMAAYLLFIIIAPIDYFISTKIIFTILFIVSPIIITIFMLIVVIKGENGVVFLLLTSAAVASNSLFFSLGQKMKLPYSHYPFDLLIAITALSAFWFTQYFQTTLKTEKLSVKLQKEINKKDDFLANTSHELRNPLHGMMSIAQTLLVKQDHQFAAKSNDDLKLLLTIGNHMSHMLDDLLDLVNLKEKTIRLQPKLINVYNLASSVSNIFLFMLKGKPVELIINIPKDLPPVLADETRLIQIFTNLIHNAIKFTENGSITFDAEVLGKKIYISIADTGIGIEKDMQERIFEPYEQVDSSMTSIGGGLGLGLSICKELVILHGGTISLSSTVGKGSTFTFSLPIAEDFAVDEDGLNAENDASLSKYVSLLNNLSKLEGEIAAATEKGSLVTSHSRVLIVDDDALNLQVLVNVLSTEPYEIETALSGAEALEKLQEGSFDLVISDIMMPHMSGYELAKRIRERFSISELPILFLTARQQREDIQLAFLSGANDYVKKPMEYIELRSRVNALVRVKQSSEERLRIEAAWLQAQIQPHFFFNTLNSIISLHGVDDEQMEELLLAFSDYLQTSFDFQNANLTVPISYELKLVRSYITIEQIRFGNRVQVIWDIPENIELSVPPLSIQTLVENSIQHGILPRIQGGTVTIRITEDEKHFSISISDNGVGFVNTGPKKQISVGLVNTEQRLKQLFGVKLTVESVVGQGTTISFSIPK</sequence>
<dbReference type="InterPro" id="IPR010559">
    <property type="entry name" value="Sig_transdc_His_kin_internal"/>
</dbReference>
<dbReference type="Pfam" id="PF07695">
    <property type="entry name" value="7TMR-DISM_7TM"/>
    <property type="match status" value="1"/>
</dbReference>
<dbReference type="Pfam" id="PF06580">
    <property type="entry name" value="His_kinase"/>
    <property type="match status" value="1"/>
</dbReference>
<accession>A0A2S5CV65</accession>
<dbReference type="InterPro" id="IPR003594">
    <property type="entry name" value="HATPase_dom"/>
</dbReference>
<evidence type="ECO:0000256" key="3">
    <source>
        <dbReference type="ARBA" id="ARBA00012438"/>
    </source>
</evidence>
<keyword evidence="9" id="KW-0902">Two-component regulatory system</keyword>
<dbReference type="SMART" id="SM00388">
    <property type="entry name" value="HisKA"/>
    <property type="match status" value="1"/>
</dbReference>
<dbReference type="PROSITE" id="PS50110">
    <property type="entry name" value="RESPONSE_REGULATORY"/>
    <property type="match status" value="1"/>
</dbReference>
<reference evidence="15 16" key="1">
    <citation type="submission" date="2017-11" db="EMBL/GenBank/DDBJ databases">
        <title>Genome sequence of Lysinibacillus sphaericus, a lignin-degrading bacteria isolated from municipal solid waste soil.</title>
        <authorList>
            <person name="Persinoti G.F."/>
            <person name="Paixao D.A."/>
            <person name="Bugg T.D."/>
            <person name="Squina F.M."/>
        </authorList>
    </citation>
    <scope>NUCLEOTIDE SEQUENCE [LARGE SCALE GENOMIC DNA]</scope>
    <source>
        <strain evidence="15 16">A1</strain>
    </source>
</reference>
<evidence type="ECO:0000256" key="8">
    <source>
        <dbReference type="ARBA" id="ARBA00022840"/>
    </source>
</evidence>
<evidence type="ECO:0000256" key="5">
    <source>
        <dbReference type="ARBA" id="ARBA00022679"/>
    </source>
</evidence>
<dbReference type="Proteomes" id="UP000237319">
    <property type="component" value="Unassembled WGS sequence"/>
</dbReference>
<dbReference type="GO" id="GO:0005886">
    <property type="term" value="C:plasma membrane"/>
    <property type="evidence" value="ECO:0007669"/>
    <property type="project" value="TreeGrafter"/>
</dbReference>
<feature type="transmembrane region" description="Helical" evidence="12">
    <location>
        <begin position="309"/>
        <end position="331"/>
    </location>
</feature>
<dbReference type="EC" id="2.7.13.3" evidence="3"/>
<evidence type="ECO:0000256" key="7">
    <source>
        <dbReference type="ARBA" id="ARBA00022777"/>
    </source>
</evidence>
<dbReference type="EMBL" id="PGLV01000003">
    <property type="protein sequence ID" value="POZ54676.1"/>
    <property type="molecule type" value="Genomic_DNA"/>
</dbReference>
<dbReference type="RefSeq" id="WP_103977775.1">
    <property type="nucleotide sequence ID" value="NZ_CP194323.1"/>
</dbReference>
<dbReference type="SMART" id="SM00387">
    <property type="entry name" value="HATPase_c"/>
    <property type="match status" value="2"/>
</dbReference>
<organism evidence="15 16">
    <name type="scientific">Lysinibacillus sphaericus</name>
    <name type="common">Bacillus sphaericus</name>
    <dbReference type="NCBI Taxonomy" id="1421"/>
    <lineage>
        <taxon>Bacteria</taxon>
        <taxon>Bacillati</taxon>
        <taxon>Bacillota</taxon>
        <taxon>Bacilli</taxon>
        <taxon>Bacillales</taxon>
        <taxon>Bacillaceae</taxon>
        <taxon>Lysinibacillus</taxon>
    </lineage>
</organism>
<feature type="transmembrane region" description="Helical" evidence="12">
    <location>
        <begin position="215"/>
        <end position="237"/>
    </location>
</feature>
<proteinExistence type="inferred from homology"/>
<dbReference type="PANTHER" id="PTHR43047">
    <property type="entry name" value="TWO-COMPONENT HISTIDINE PROTEIN KINASE"/>
    <property type="match status" value="1"/>
</dbReference>
<dbReference type="GO" id="GO:0005524">
    <property type="term" value="F:ATP binding"/>
    <property type="evidence" value="ECO:0007669"/>
    <property type="project" value="UniProtKB-KW"/>
</dbReference>
<protein>
    <recommendedName>
        <fullName evidence="10">Circadian input-output histidine kinase CikA</fullName>
        <ecNumber evidence="3">2.7.13.3</ecNumber>
    </recommendedName>
</protein>
<dbReference type="Pfam" id="PF02518">
    <property type="entry name" value="HATPase_c"/>
    <property type="match status" value="2"/>
</dbReference>
<evidence type="ECO:0000256" key="12">
    <source>
        <dbReference type="SAM" id="Phobius"/>
    </source>
</evidence>
<keyword evidence="4 11" id="KW-0597">Phosphoprotein</keyword>
<comment type="similarity">
    <text evidence="2">In the N-terminal section; belongs to the phytochrome family.</text>
</comment>
<dbReference type="InterPro" id="IPR003661">
    <property type="entry name" value="HisK_dim/P_dom"/>
</dbReference>
<dbReference type="AlphaFoldDB" id="A0A2S5CV65"/>
<evidence type="ECO:0000259" key="14">
    <source>
        <dbReference type="PROSITE" id="PS50110"/>
    </source>
</evidence>
<dbReference type="FunFam" id="3.30.565.10:FF:000010">
    <property type="entry name" value="Sensor histidine kinase RcsC"/>
    <property type="match status" value="1"/>
</dbReference>
<dbReference type="Gene3D" id="3.40.50.2300">
    <property type="match status" value="1"/>
</dbReference>
<evidence type="ECO:0000256" key="11">
    <source>
        <dbReference type="PROSITE-ProRule" id="PRU00169"/>
    </source>
</evidence>
<evidence type="ECO:0000256" key="4">
    <source>
        <dbReference type="ARBA" id="ARBA00022553"/>
    </source>
</evidence>
<comment type="caution">
    <text evidence="15">The sequence shown here is derived from an EMBL/GenBank/DDBJ whole genome shotgun (WGS) entry which is preliminary data.</text>
</comment>
<dbReference type="InterPro" id="IPR001789">
    <property type="entry name" value="Sig_transdc_resp-reg_receiver"/>
</dbReference>
<dbReference type="InterPro" id="IPR011006">
    <property type="entry name" value="CheY-like_superfamily"/>
</dbReference>
<evidence type="ECO:0000256" key="6">
    <source>
        <dbReference type="ARBA" id="ARBA00022741"/>
    </source>
</evidence>
<feature type="domain" description="Histidine kinase" evidence="13">
    <location>
        <begin position="441"/>
        <end position="659"/>
    </location>
</feature>
<dbReference type="GO" id="GO:0000155">
    <property type="term" value="F:phosphorelay sensor kinase activity"/>
    <property type="evidence" value="ECO:0007669"/>
    <property type="project" value="InterPro"/>
</dbReference>
<comment type="catalytic activity">
    <reaction evidence="1">
        <text>ATP + protein L-histidine = ADP + protein N-phospho-L-histidine.</text>
        <dbReference type="EC" id="2.7.13.3"/>
    </reaction>
</comment>
<feature type="transmembrane region" description="Helical" evidence="12">
    <location>
        <begin position="244"/>
        <end position="261"/>
    </location>
</feature>
<dbReference type="InterPro" id="IPR004358">
    <property type="entry name" value="Sig_transdc_His_kin-like_C"/>
</dbReference>
<dbReference type="PRINTS" id="PR00344">
    <property type="entry name" value="BCTRLSENSOR"/>
</dbReference>
<name>A0A2S5CV65_LYSSH</name>
<feature type="transmembrane region" description="Helical" evidence="12">
    <location>
        <begin position="510"/>
        <end position="528"/>
    </location>
</feature>
<dbReference type="GO" id="GO:0009927">
    <property type="term" value="F:histidine phosphotransfer kinase activity"/>
    <property type="evidence" value="ECO:0007669"/>
    <property type="project" value="TreeGrafter"/>
</dbReference>
<dbReference type="SMART" id="SM00448">
    <property type="entry name" value="REC"/>
    <property type="match status" value="1"/>
</dbReference>
<dbReference type="CDD" id="cd00082">
    <property type="entry name" value="HisKA"/>
    <property type="match status" value="1"/>
</dbReference>
<evidence type="ECO:0000313" key="16">
    <source>
        <dbReference type="Proteomes" id="UP000237319"/>
    </source>
</evidence>